<evidence type="ECO:0000313" key="2">
    <source>
        <dbReference type="EMBL" id="GFO26290.1"/>
    </source>
</evidence>
<name>A0AAV4C0V9_9GAST</name>
<evidence type="ECO:0000313" key="3">
    <source>
        <dbReference type="Proteomes" id="UP000735302"/>
    </source>
</evidence>
<proteinExistence type="predicted"/>
<protein>
    <submittedName>
        <fullName evidence="2">Gag-Pol polyprotein</fullName>
    </submittedName>
</protein>
<reference evidence="2 3" key="1">
    <citation type="journal article" date="2021" name="Elife">
        <title>Chloroplast acquisition without the gene transfer in kleptoplastic sea slugs, Plakobranchus ocellatus.</title>
        <authorList>
            <person name="Maeda T."/>
            <person name="Takahashi S."/>
            <person name="Yoshida T."/>
            <person name="Shimamura S."/>
            <person name="Takaki Y."/>
            <person name="Nagai Y."/>
            <person name="Toyoda A."/>
            <person name="Suzuki Y."/>
            <person name="Arimoto A."/>
            <person name="Ishii H."/>
            <person name="Satoh N."/>
            <person name="Nishiyama T."/>
            <person name="Hasebe M."/>
            <person name="Maruyama T."/>
            <person name="Minagawa J."/>
            <person name="Obokata J."/>
            <person name="Shigenobu S."/>
        </authorList>
    </citation>
    <scope>NUCLEOTIDE SEQUENCE [LARGE SCALE GENOMIC DNA]</scope>
</reference>
<dbReference type="Proteomes" id="UP000735302">
    <property type="component" value="Unassembled WGS sequence"/>
</dbReference>
<comment type="caution">
    <text evidence="2">The sequence shown here is derived from an EMBL/GenBank/DDBJ whole genome shotgun (WGS) entry which is preliminary data.</text>
</comment>
<dbReference type="EMBL" id="BLXT01005798">
    <property type="protein sequence ID" value="GFO26290.1"/>
    <property type="molecule type" value="Genomic_DNA"/>
</dbReference>
<sequence length="147" mass="16551">MAPLKDQKASHTSSSGVEGGLQTAIRTKRNLPISLSKITIGKKQKQKQNRRVRQLSQCYSREVSLQPEDCAKDPPDWILWMDELPGVLLGIRSTWKEDLDASPALLTYGTNIRHPGDFLTDKFQMKPSCSIFNTNISTPWLNAALHF</sequence>
<evidence type="ECO:0000256" key="1">
    <source>
        <dbReference type="SAM" id="MobiDB-lite"/>
    </source>
</evidence>
<organism evidence="2 3">
    <name type="scientific">Plakobranchus ocellatus</name>
    <dbReference type="NCBI Taxonomy" id="259542"/>
    <lineage>
        <taxon>Eukaryota</taxon>
        <taxon>Metazoa</taxon>
        <taxon>Spiralia</taxon>
        <taxon>Lophotrochozoa</taxon>
        <taxon>Mollusca</taxon>
        <taxon>Gastropoda</taxon>
        <taxon>Heterobranchia</taxon>
        <taxon>Euthyneura</taxon>
        <taxon>Panpulmonata</taxon>
        <taxon>Sacoglossa</taxon>
        <taxon>Placobranchoidea</taxon>
        <taxon>Plakobranchidae</taxon>
        <taxon>Plakobranchus</taxon>
    </lineage>
</organism>
<accession>A0AAV4C0V9</accession>
<dbReference type="AlphaFoldDB" id="A0AAV4C0V9"/>
<gene>
    <name evidence="2" type="ORF">PoB_005279500</name>
</gene>
<feature type="region of interest" description="Disordered" evidence="1">
    <location>
        <begin position="1"/>
        <end position="23"/>
    </location>
</feature>
<keyword evidence="3" id="KW-1185">Reference proteome</keyword>